<dbReference type="GO" id="GO:0004222">
    <property type="term" value="F:metalloendopeptidase activity"/>
    <property type="evidence" value="ECO:0007669"/>
    <property type="project" value="InterPro"/>
</dbReference>
<evidence type="ECO:0000256" key="7">
    <source>
        <dbReference type="ARBA" id="ARBA00022729"/>
    </source>
</evidence>
<dbReference type="PROSITE" id="PS00546">
    <property type="entry name" value="CYSTEINE_SWITCH"/>
    <property type="match status" value="1"/>
</dbReference>
<dbReference type="InterPro" id="IPR024079">
    <property type="entry name" value="MetalloPept_cat_dom_sf"/>
</dbReference>
<evidence type="ECO:0000256" key="14">
    <source>
        <dbReference type="PIRSR" id="PIRSR621190-2"/>
    </source>
</evidence>
<dbReference type="PANTHER" id="PTHR10201">
    <property type="entry name" value="MATRIX METALLOPROTEINASE"/>
    <property type="match status" value="1"/>
</dbReference>
<dbReference type="InterPro" id="IPR033739">
    <property type="entry name" value="M10A_MMP"/>
</dbReference>
<feature type="binding site" evidence="14">
    <location>
        <position position="192"/>
    </location>
    <ligand>
        <name>Ca(2+)</name>
        <dbReference type="ChEBI" id="CHEBI:29108"/>
        <label>3</label>
    </ligand>
</feature>
<evidence type="ECO:0000256" key="8">
    <source>
        <dbReference type="ARBA" id="ARBA00022801"/>
    </source>
</evidence>
<dbReference type="SMART" id="SM00235">
    <property type="entry name" value="ZnMc"/>
    <property type="match status" value="1"/>
</dbReference>
<feature type="binding site" evidence="14">
    <location>
        <position position="118"/>
    </location>
    <ligand>
        <name>Ca(2+)</name>
        <dbReference type="ChEBI" id="CHEBI:29108"/>
        <label>1</label>
    </ligand>
</feature>
<evidence type="ECO:0000256" key="1">
    <source>
        <dbReference type="ARBA" id="ARBA00004498"/>
    </source>
</evidence>
<dbReference type="InterPro" id="IPR036365">
    <property type="entry name" value="PGBD-like_sf"/>
</dbReference>
<feature type="binding site" evidence="14">
    <location>
        <position position="169"/>
    </location>
    <ligand>
        <name>Ca(2+)</name>
        <dbReference type="ChEBI" id="CHEBI:29108"/>
        <label>3</label>
    </ligand>
</feature>
<dbReference type="SUPFAM" id="SSF55486">
    <property type="entry name" value="Metalloproteases ('zincins'), catalytic domain"/>
    <property type="match status" value="1"/>
</dbReference>
<dbReference type="GO" id="GO:0001666">
    <property type="term" value="P:response to hypoxia"/>
    <property type="evidence" value="ECO:0007669"/>
    <property type="project" value="TreeGrafter"/>
</dbReference>
<evidence type="ECO:0000256" key="11">
    <source>
        <dbReference type="ARBA" id="ARBA00023049"/>
    </source>
</evidence>
<keyword evidence="12" id="KW-0865">Zymogen</keyword>
<name>A0A8B9NPL3_9AVES</name>
<feature type="binding site" evidence="14">
    <location>
        <position position="152"/>
    </location>
    <ligand>
        <name>Ca(2+)</name>
        <dbReference type="ChEBI" id="CHEBI:29108"/>
        <label>2</label>
    </ligand>
</feature>
<dbReference type="Pfam" id="PF01471">
    <property type="entry name" value="PG_binding_1"/>
    <property type="match status" value="1"/>
</dbReference>
<feature type="binding site" evidence="14">
    <location>
        <position position="186"/>
    </location>
    <ligand>
        <name>Ca(2+)</name>
        <dbReference type="ChEBI" id="CHEBI:29108"/>
        <label>2</label>
    </ligand>
</feature>
<dbReference type="Gene3D" id="3.40.390.10">
    <property type="entry name" value="Collagenase (Catalytic Domain)"/>
    <property type="match status" value="1"/>
</dbReference>
<evidence type="ECO:0000256" key="10">
    <source>
        <dbReference type="ARBA" id="ARBA00022837"/>
    </source>
</evidence>
<feature type="binding site" evidence="14">
    <location>
        <position position="162"/>
    </location>
    <ligand>
        <name>Zn(2+)</name>
        <dbReference type="ChEBI" id="CHEBI:29105"/>
        <label>1</label>
    </ligand>
</feature>
<evidence type="ECO:0000313" key="18">
    <source>
        <dbReference type="Proteomes" id="UP000694541"/>
    </source>
</evidence>
<feature type="binding site" evidence="14">
    <location>
        <position position="170"/>
    </location>
    <ligand>
        <name>Ca(2+)</name>
        <dbReference type="ChEBI" id="CHEBI:29108"/>
        <label>3</label>
    </ligand>
</feature>
<accession>A0A8B9NPL3</accession>
<dbReference type="FunFam" id="3.40.390.10:FF:000007">
    <property type="entry name" value="Collagenase 3"/>
    <property type="match status" value="1"/>
</dbReference>
<dbReference type="PANTHER" id="PTHR10201:SF29">
    <property type="entry name" value="72 KDA TYPE IV COLLAGENASE"/>
    <property type="match status" value="1"/>
</dbReference>
<evidence type="ECO:0000256" key="6">
    <source>
        <dbReference type="ARBA" id="ARBA00022723"/>
    </source>
</evidence>
<dbReference type="Proteomes" id="UP000694541">
    <property type="component" value="Unplaced"/>
</dbReference>
<evidence type="ECO:0000259" key="16">
    <source>
        <dbReference type="SMART" id="SM00235"/>
    </source>
</evidence>
<evidence type="ECO:0000256" key="12">
    <source>
        <dbReference type="ARBA" id="ARBA00023145"/>
    </source>
</evidence>
<evidence type="ECO:0000256" key="13">
    <source>
        <dbReference type="PIRSR" id="PIRSR621190-1"/>
    </source>
</evidence>
<reference evidence="17" key="2">
    <citation type="submission" date="2025-09" db="UniProtKB">
        <authorList>
            <consortium name="Ensembl"/>
        </authorList>
    </citation>
    <scope>IDENTIFICATION</scope>
</reference>
<keyword evidence="10 14" id="KW-0106">Calcium</keyword>
<dbReference type="GO" id="GO:0031012">
    <property type="term" value="C:extracellular matrix"/>
    <property type="evidence" value="ECO:0007669"/>
    <property type="project" value="InterPro"/>
</dbReference>
<keyword evidence="18" id="KW-1185">Reference proteome</keyword>
<comment type="similarity">
    <text evidence="2">Belongs to the peptidase M10A family.</text>
</comment>
<feature type="binding site" evidence="14">
    <location>
        <position position="177"/>
    </location>
    <ligand>
        <name>Zn(2+)</name>
        <dbReference type="ChEBI" id="CHEBI:29105"/>
        <label>1</label>
    </ligand>
</feature>
<evidence type="ECO:0000256" key="15">
    <source>
        <dbReference type="SAM" id="SignalP"/>
    </source>
</evidence>
<dbReference type="GO" id="GO:0005615">
    <property type="term" value="C:extracellular space"/>
    <property type="evidence" value="ECO:0007669"/>
    <property type="project" value="TreeGrafter"/>
</dbReference>
<proteinExistence type="inferred from homology"/>
<evidence type="ECO:0000256" key="2">
    <source>
        <dbReference type="ARBA" id="ARBA00010370"/>
    </source>
</evidence>
<dbReference type="CDD" id="cd04278">
    <property type="entry name" value="ZnMc_MMP"/>
    <property type="match status" value="1"/>
</dbReference>
<feature type="signal peptide" evidence="15">
    <location>
        <begin position="1"/>
        <end position="17"/>
    </location>
</feature>
<keyword evidence="5" id="KW-0645">Protease</keyword>
<feature type="binding site" description="in inhibited form" evidence="14">
    <location>
        <position position="86"/>
    </location>
    <ligand>
        <name>Zn(2+)</name>
        <dbReference type="ChEBI" id="CHEBI:29105"/>
        <label>2</label>
        <note>catalytic</note>
    </ligand>
</feature>
<dbReference type="GO" id="GO:0006508">
    <property type="term" value="P:proteolysis"/>
    <property type="evidence" value="ECO:0007669"/>
    <property type="project" value="UniProtKB-KW"/>
</dbReference>
<evidence type="ECO:0000256" key="3">
    <source>
        <dbReference type="ARBA" id="ARBA00022525"/>
    </source>
</evidence>
<dbReference type="InterPro" id="IPR021158">
    <property type="entry name" value="Pept_M10A_Zn_BS"/>
</dbReference>
<keyword evidence="3" id="KW-0964">Secreted</keyword>
<feature type="active site" evidence="13">
    <location>
        <position position="213"/>
    </location>
</feature>
<reference evidence="17" key="1">
    <citation type="submission" date="2025-08" db="UniProtKB">
        <authorList>
            <consortium name="Ensembl"/>
        </authorList>
    </citation>
    <scope>IDENTIFICATION</scope>
</reference>
<evidence type="ECO:0000256" key="4">
    <source>
        <dbReference type="ARBA" id="ARBA00022530"/>
    </source>
</evidence>
<keyword evidence="8" id="KW-0378">Hydrolase</keyword>
<feature type="binding site" evidence="14">
    <location>
        <position position="222"/>
    </location>
    <ligand>
        <name>Zn(2+)</name>
        <dbReference type="ChEBI" id="CHEBI:29105"/>
        <label>2</label>
        <note>catalytic</note>
    </ligand>
</feature>
<dbReference type="InterPro" id="IPR006026">
    <property type="entry name" value="Peptidase_Metallo"/>
</dbReference>
<dbReference type="InterPro" id="IPR021190">
    <property type="entry name" value="Pept_M10A"/>
</dbReference>
<keyword evidence="4" id="KW-0272">Extracellular matrix</keyword>
<keyword evidence="6 14" id="KW-0479">Metal-binding</keyword>
<dbReference type="InterPro" id="IPR002477">
    <property type="entry name" value="Peptidoglycan-bd-like"/>
</dbReference>
<organism evidence="17 18">
    <name type="scientific">Accipiter nisus</name>
    <name type="common">Eurasian sparrowhawk</name>
    <dbReference type="NCBI Taxonomy" id="211598"/>
    <lineage>
        <taxon>Eukaryota</taxon>
        <taxon>Metazoa</taxon>
        <taxon>Chordata</taxon>
        <taxon>Craniata</taxon>
        <taxon>Vertebrata</taxon>
        <taxon>Euteleostomi</taxon>
        <taxon>Archelosauria</taxon>
        <taxon>Archosauria</taxon>
        <taxon>Dinosauria</taxon>
        <taxon>Saurischia</taxon>
        <taxon>Theropoda</taxon>
        <taxon>Coelurosauria</taxon>
        <taxon>Aves</taxon>
        <taxon>Neognathae</taxon>
        <taxon>Neoaves</taxon>
        <taxon>Telluraves</taxon>
        <taxon>Accipitrimorphae</taxon>
        <taxon>Accipitriformes</taxon>
        <taxon>Accipitridae</taxon>
        <taxon>Accipitrinae</taxon>
        <taxon>Accipiter</taxon>
    </lineage>
</organism>
<dbReference type="Ensembl" id="ENSANIT00000026324.1">
    <property type="protein sequence ID" value="ENSANIP00000025475.1"/>
    <property type="gene ID" value="ENSANIG00000017171.1"/>
</dbReference>
<feature type="binding site" evidence="14">
    <location>
        <position position="212"/>
    </location>
    <ligand>
        <name>Zn(2+)</name>
        <dbReference type="ChEBI" id="CHEBI:29105"/>
        <label>2</label>
        <note>catalytic</note>
    </ligand>
</feature>
<feature type="binding site" evidence="14">
    <location>
        <position position="216"/>
    </location>
    <ligand>
        <name>Zn(2+)</name>
        <dbReference type="ChEBI" id="CHEBI:29105"/>
        <label>2</label>
        <note>catalytic</note>
    </ligand>
</feature>
<feature type="binding site" evidence="14">
    <location>
        <position position="164"/>
    </location>
    <ligand>
        <name>Zn(2+)</name>
        <dbReference type="ChEBI" id="CHEBI:29105"/>
        <label>1</label>
    </ligand>
</feature>
<evidence type="ECO:0000313" key="17">
    <source>
        <dbReference type="Ensembl" id="ENSANIP00000025475.1"/>
    </source>
</evidence>
<comment type="cofactor">
    <cofactor evidence="14">
        <name>Zn(2+)</name>
        <dbReference type="ChEBI" id="CHEBI:29105"/>
    </cofactor>
    <text evidence="14">Binds 2 Zn(2+) ions per subunit.</text>
</comment>
<keyword evidence="7 15" id="KW-0732">Signal</keyword>
<protein>
    <submittedName>
        <fullName evidence="17">Matrix metallopeptidase 7</fullName>
    </submittedName>
</protein>
<feature type="binding site" evidence="14">
    <location>
        <position position="195"/>
    </location>
    <ligand>
        <name>Ca(2+)</name>
        <dbReference type="ChEBI" id="CHEBI:29108"/>
        <label>1</label>
    </ligand>
</feature>
<comment type="subcellular location">
    <subcellularLocation>
        <location evidence="1">Secreted</location>
        <location evidence="1">Extracellular space</location>
        <location evidence="1">Extracellular matrix</location>
    </subcellularLocation>
</comment>
<dbReference type="GO" id="GO:0030198">
    <property type="term" value="P:extracellular matrix organization"/>
    <property type="evidence" value="ECO:0007669"/>
    <property type="project" value="TreeGrafter"/>
</dbReference>
<dbReference type="GO" id="GO:0008270">
    <property type="term" value="F:zinc ion binding"/>
    <property type="evidence" value="ECO:0007669"/>
    <property type="project" value="InterPro"/>
</dbReference>
<sequence length="263" mass="30192">MQYLLLCAAILLPKSLAFPAQLKTESWSNADFENVKAYLDKFFPVLTKTRNLSLEERIKEMQRFFHLTVTGRLNAETEEIMKQPRCGVPDIEDYKTFPGNPRWKKTHLTYKIVNYTPDLPQKKVDDAIRRAFMVWSDVTPLQFQRVFNRHADIVIGFARREHGDGYPFDGRGSTLAHAFAPGEGLGGDAHFDDDERWSESNREVNLFLVAAHEFGHSLGLAHSNDRGALMYPIYSYVNPATFRLSEDDRRGIQKLYGRKSSNS</sequence>
<feature type="binding site" evidence="14">
    <location>
        <position position="230"/>
    </location>
    <ligand>
        <name>Zn(2+)</name>
        <dbReference type="ChEBI" id="CHEBI:29105"/>
        <label>2</label>
        <note>catalytic</note>
    </ligand>
</feature>
<feature type="binding site" evidence="14">
    <location>
        <position position="190"/>
    </location>
    <ligand>
        <name>Zn(2+)</name>
        <dbReference type="ChEBI" id="CHEBI:29105"/>
        <label>1</label>
    </ligand>
</feature>
<dbReference type="InterPro" id="IPR001818">
    <property type="entry name" value="Pept_M10_metallopeptidase"/>
</dbReference>
<feature type="binding site" evidence="14">
    <location>
        <position position="195"/>
    </location>
    <ligand>
        <name>Ca(2+)</name>
        <dbReference type="ChEBI" id="CHEBI:29108"/>
        <label>3</label>
    </ligand>
</feature>
<evidence type="ECO:0000256" key="9">
    <source>
        <dbReference type="ARBA" id="ARBA00022833"/>
    </source>
</evidence>
<dbReference type="SUPFAM" id="SSF47090">
    <property type="entry name" value="PGBD-like"/>
    <property type="match status" value="1"/>
</dbReference>
<dbReference type="GO" id="GO:0048771">
    <property type="term" value="P:tissue remodeling"/>
    <property type="evidence" value="ECO:0007669"/>
    <property type="project" value="TreeGrafter"/>
</dbReference>
<dbReference type="GO" id="GO:0030574">
    <property type="term" value="P:collagen catabolic process"/>
    <property type="evidence" value="ECO:0007669"/>
    <property type="project" value="TreeGrafter"/>
</dbReference>
<comment type="cofactor">
    <cofactor evidence="14">
        <name>Ca(2+)</name>
        <dbReference type="ChEBI" id="CHEBI:29108"/>
    </cofactor>
    <text evidence="14">Can bind about 5 Ca(2+) ions per subunit.</text>
</comment>
<feature type="chain" id="PRO_5034988674" evidence="15">
    <location>
        <begin position="18"/>
        <end position="263"/>
    </location>
</feature>
<feature type="binding site" evidence="14">
    <location>
        <position position="188"/>
    </location>
    <ligand>
        <name>Ca(2+)</name>
        <dbReference type="ChEBI" id="CHEBI:29108"/>
        <label>2</label>
    </ligand>
</feature>
<dbReference type="Pfam" id="PF00413">
    <property type="entry name" value="Peptidase_M10"/>
    <property type="match status" value="1"/>
</dbReference>
<evidence type="ECO:0000256" key="5">
    <source>
        <dbReference type="ARBA" id="ARBA00022670"/>
    </source>
</evidence>
<keyword evidence="11" id="KW-0482">Metalloprotease</keyword>
<dbReference type="PRINTS" id="PR00138">
    <property type="entry name" value="MATRIXIN"/>
</dbReference>
<keyword evidence="9 14" id="KW-0862">Zinc</keyword>
<feature type="domain" description="Peptidase metallopeptidase" evidence="16">
    <location>
        <begin position="99"/>
        <end position="258"/>
    </location>
</feature>
<dbReference type="AlphaFoldDB" id="A0A8B9NPL3"/>
<feature type="binding site" evidence="14">
    <location>
        <position position="193"/>
    </location>
    <ligand>
        <name>Ca(2+)</name>
        <dbReference type="ChEBI" id="CHEBI:29108"/>
        <label>1</label>
    </ligand>
</feature>